<keyword evidence="2 5" id="KW-0436">Ligase</keyword>
<evidence type="ECO:0000259" key="4">
    <source>
        <dbReference type="Pfam" id="PF13193"/>
    </source>
</evidence>
<feature type="domain" description="AMP-binding enzyme C-terminal" evidence="4">
    <location>
        <begin position="456"/>
        <end position="533"/>
    </location>
</feature>
<dbReference type="Pfam" id="PF13193">
    <property type="entry name" value="AMP-binding_C"/>
    <property type="match status" value="1"/>
</dbReference>
<dbReference type="SUPFAM" id="SSF56801">
    <property type="entry name" value="Acetyl-CoA synthetase-like"/>
    <property type="match status" value="1"/>
</dbReference>
<sequence length="543" mass="60439">MTHYIPTELSGTLEYSFGLRPLYEYVSIHAGRMPDKACLVYYGKRITYAQLEESINRLGNALRRLDAGPVVTLFMQNCPQFVFAHLAAQKAGLIPASLDPMFKTWEVENRLRMTGSRVVIANSCLYPVLEPLVEQGVLSHVILTDFSEYLPETPEIPLHFSFEAPESRGGALSLAELMREASPEPPPGRERDIAEPGLILFTSGTSGMPKATMLSLKSQVYKAARYGAAYHYTQQTRWLQTQGMYHIGGMLMLCVHLYNASTMVLLTRFNLDSVRHAIQRYLCDAWYASAQSFRQLLDDPDSADFCLCSLRQGTSSSFGISTTGELAERWAKATGGGLLIESGYGLTESHTAAAAMPPERPKHGTFGIPLFGHGSVKIIGPDGKECPPNVEGEIVVRDDGVFLGYMNNPEAMEEIFRDGWLYTGDVGFLDDEGYLTFLGRTKQMLKTSGFSVFPEEVETLLSWHEAVERVAVVGVPDPKRGERVKAFIQLTEEGRGRVTGEDLILWARERMASYKCPREIEFRDNLPISSTGKILRKALFDPT</sequence>
<comment type="similarity">
    <text evidence="1">Belongs to the ATP-dependent AMP-binding enzyme family.</text>
</comment>
<dbReference type="PANTHER" id="PTHR43201:SF5">
    <property type="entry name" value="MEDIUM-CHAIN ACYL-COA LIGASE ACSF2, MITOCHONDRIAL"/>
    <property type="match status" value="1"/>
</dbReference>
<dbReference type="GO" id="GO:0031956">
    <property type="term" value="F:medium-chain fatty acid-CoA ligase activity"/>
    <property type="evidence" value="ECO:0007669"/>
    <property type="project" value="TreeGrafter"/>
</dbReference>
<dbReference type="PROSITE" id="PS00455">
    <property type="entry name" value="AMP_BINDING"/>
    <property type="match status" value="1"/>
</dbReference>
<protein>
    <submittedName>
        <fullName evidence="5">Putative Acyl-CoA synthetase (AMP-forming)/AMP-acid ligase II</fullName>
    </submittedName>
</protein>
<name>A0A212KA22_9DELT</name>
<dbReference type="Gene3D" id="3.30.300.30">
    <property type="match status" value="1"/>
</dbReference>
<dbReference type="PANTHER" id="PTHR43201">
    <property type="entry name" value="ACYL-COA SYNTHETASE"/>
    <property type="match status" value="1"/>
</dbReference>
<dbReference type="InterPro" id="IPR000873">
    <property type="entry name" value="AMP-dep_synth/lig_dom"/>
</dbReference>
<dbReference type="InterPro" id="IPR020845">
    <property type="entry name" value="AMP-binding_CS"/>
</dbReference>
<dbReference type="InterPro" id="IPR045851">
    <property type="entry name" value="AMP-bd_C_sf"/>
</dbReference>
<dbReference type="InterPro" id="IPR025110">
    <property type="entry name" value="AMP-bd_C"/>
</dbReference>
<gene>
    <name evidence="5" type="ORF">KL86DPRO_40125</name>
</gene>
<feature type="domain" description="AMP-dependent synthetase/ligase" evidence="3">
    <location>
        <begin position="29"/>
        <end position="405"/>
    </location>
</feature>
<evidence type="ECO:0000259" key="3">
    <source>
        <dbReference type="Pfam" id="PF00501"/>
    </source>
</evidence>
<accession>A0A212KA22</accession>
<evidence type="ECO:0000256" key="2">
    <source>
        <dbReference type="ARBA" id="ARBA00022598"/>
    </source>
</evidence>
<dbReference type="Gene3D" id="3.40.50.12780">
    <property type="entry name" value="N-terminal domain of ligase-like"/>
    <property type="match status" value="1"/>
</dbReference>
<proteinExistence type="inferred from homology"/>
<dbReference type="InterPro" id="IPR042099">
    <property type="entry name" value="ANL_N_sf"/>
</dbReference>
<organism evidence="5">
    <name type="scientific">uncultured delta proteobacterium</name>
    <dbReference type="NCBI Taxonomy" id="34034"/>
    <lineage>
        <taxon>Bacteria</taxon>
        <taxon>Deltaproteobacteria</taxon>
        <taxon>environmental samples</taxon>
    </lineage>
</organism>
<reference evidence="5" key="1">
    <citation type="submission" date="2016-04" db="EMBL/GenBank/DDBJ databases">
        <authorList>
            <person name="Evans L.H."/>
            <person name="Alamgir A."/>
            <person name="Owens N."/>
            <person name="Weber N.D."/>
            <person name="Virtaneva K."/>
            <person name="Barbian K."/>
            <person name="Babar A."/>
            <person name="Rosenke K."/>
        </authorList>
    </citation>
    <scope>NUCLEOTIDE SEQUENCE</scope>
    <source>
        <strain evidence="5">86</strain>
    </source>
</reference>
<evidence type="ECO:0000256" key="1">
    <source>
        <dbReference type="ARBA" id="ARBA00006432"/>
    </source>
</evidence>
<dbReference type="EMBL" id="FLUQ01000004">
    <property type="protein sequence ID" value="SBW08543.1"/>
    <property type="molecule type" value="Genomic_DNA"/>
</dbReference>
<dbReference type="GO" id="GO:0006631">
    <property type="term" value="P:fatty acid metabolic process"/>
    <property type="evidence" value="ECO:0007669"/>
    <property type="project" value="TreeGrafter"/>
</dbReference>
<dbReference type="Pfam" id="PF00501">
    <property type="entry name" value="AMP-binding"/>
    <property type="match status" value="1"/>
</dbReference>
<evidence type="ECO:0000313" key="5">
    <source>
        <dbReference type="EMBL" id="SBW08543.1"/>
    </source>
</evidence>
<dbReference type="AlphaFoldDB" id="A0A212KA22"/>